<proteinExistence type="predicted"/>
<protein>
    <submittedName>
        <fullName evidence="2">Uncharacterized protein</fullName>
    </submittedName>
</protein>
<dbReference type="AlphaFoldDB" id="A0AAV4QRY2"/>
<reference evidence="2 3" key="1">
    <citation type="submission" date="2021-06" db="EMBL/GenBank/DDBJ databases">
        <title>Caerostris extrusa draft genome.</title>
        <authorList>
            <person name="Kono N."/>
            <person name="Arakawa K."/>
        </authorList>
    </citation>
    <scope>NUCLEOTIDE SEQUENCE [LARGE SCALE GENOMIC DNA]</scope>
</reference>
<organism evidence="2 3">
    <name type="scientific">Caerostris extrusa</name>
    <name type="common">Bark spider</name>
    <name type="synonym">Caerostris bankana</name>
    <dbReference type="NCBI Taxonomy" id="172846"/>
    <lineage>
        <taxon>Eukaryota</taxon>
        <taxon>Metazoa</taxon>
        <taxon>Ecdysozoa</taxon>
        <taxon>Arthropoda</taxon>
        <taxon>Chelicerata</taxon>
        <taxon>Arachnida</taxon>
        <taxon>Araneae</taxon>
        <taxon>Araneomorphae</taxon>
        <taxon>Entelegynae</taxon>
        <taxon>Araneoidea</taxon>
        <taxon>Araneidae</taxon>
        <taxon>Caerostris</taxon>
    </lineage>
</organism>
<evidence type="ECO:0000256" key="1">
    <source>
        <dbReference type="SAM" id="MobiDB-lite"/>
    </source>
</evidence>
<keyword evidence="3" id="KW-1185">Reference proteome</keyword>
<comment type="caution">
    <text evidence="2">The sequence shown here is derived from an EMBL/GenBank/DDBJ whole genome shotgun (WGS) entry which is preliminary data.</text>
</comment>
<feature type="region of interest" description="Disordered" evidence="1">
    <location>
        <begin position="46"/>
        <end position="78"/>
    </location>
</feature>
<feature type="compositionally biased region" description="Basic and acidic residues" evidence="1">
    <location>
        <begin position="50"/>
        <end position="66"/>
    </location>
</feature>
<evidence type="ECO:0000313" key="3">
    <source>
        <dbReference type="Proteomes" id="UP001054945"/>
    </source>
</evidence>
<name>A0AAV4QRY2_CAEEX</name>
<evidence type="ECO:0000313" key="2">
    <source>
        <dbReference type="EMBL" id="GIY12803.1"/>
    </source>
</evidence>
<sequence>MPSGKWKTITENSFSVEKVQKRFEKRRRIRLQNENLFALELKHSGSSTKIGERGGQKKNETQKEVFESNGCDAPLEDQQERGNDKYCLVTKKEADGHQQLEYVIRQLSVIRLPTSKNRC</sequence>
<gene>
    <name evidence="2" type="ORF">CEXT_508961</name>
</gene>
<dbReference type="EMBL" id="BPLR01006855">
    <property type="protein sequence ID" value="GIY12803.1"/>
    <property type="molecule type" value="Genomic_DNA"/>
</dbReference>
<accession>A0AAV4QRY2</accession>
<dbReference type="Proteomes" id="UP001054945">
    <property type="component" value="Unassembled WGS sequence"/>
</dbReference>